<dbReference type="SMART" id="SM00220">
    <property type="entry name" value="S_TKc"/>
    <property type="match status" value="1"/>
</dbReference>
<protein>
    <recommendedName>
        <fullName evidence="1">non-specific serine/threonine protein kinase</fullName>
        <ecNumber evidence="1">2.7.11.1</ecNumber>
    </recommendedName>
</protein>
<dbReference type="PROSITE" id="PS00107">
    <property type="entry name" value="PROTEIN_KINASE_ATP"/>
    <property type="match status" value="1"/>
</dbReference>
<evidence type="ECO:0000256" key="6">
    <source>
        <dbReference type="ARBA" id="ARBA00022840"/>
    </source>
</evidence>
<dbReference type="Pfam" id="PF00069">
    <property type="entry name" value="Pkinase"/>
    <property type="match status" value="1"/>
</dbReference>
<evidence type="ECO:0000256" key="7">
    <source>
        <dbReference type="PROSITE-ProRule" id="PRU10141"/>
    </source>
</evidence>
<evidence type="ECO:0000259" key="9">
    <source>
        <dbReference type="PROSITE" id="PS50011"/>
    </source>
</evidence>
<dbReference type="PROSITE" id="PS00108">
    <property type="entry name" value="PROTEIN_KINASE_ST"/>
    <property type="match status" value="1"/>
</dbReference>
<dbReference type="SUPFAM" id="SSF50974">
    <property type="entry name" value="Nitrous oxide reductase, N-terminal domain"/>
    <property type="match status" value="1"/>
</dbReference>
<evidence type="ECO:0000313" key="10">
    <source>
        <dbReference type="EMBL" id="MDL5158263.1"/>
    </source>
</evidence>
<organism evidence="10 11">
    <name type="scientific">Actinomycetospora termitidis</name>
    <dbReference type="NCBI Taxonomy" id="3053470"/>
    <lineage>
        <taxon>Bacteria</taxon>
        <taxon>Bacillati</taxon>
        <taxon>Actinomycetota</taxon>
        <taxon>Actinomycetes</taxon>
        <taxon>Pseudonocardiales</taxon>
        <taxon>Pseudonocardiaceae</taxon>
        <taxon>Actinomycetospora</taxon>
    </lineage>
</organism>
<keyword evidence="4 7" id="KW-0547">Nucleotide-binding</keyword>
<keyword evidence="3" id="KW-0808">Transferase</keyword>
<evidence type="ECO:0000256" key="5">
    <source>
        <dbReference type="ARBA" id="ARBA00022777"/>
    </source>
</evidence>
<dbReference type="InterPro" id="IPR008271">
    <property type="entry name" value="Ser/Thr_kinase_AS"/>
</dbReference>
<keyword evidence="2" id="KW-0723">Serine/threonine-protein kinase</keyword>
<evidence type="ECO:0000256" key="3">
    <source>
        <dbReference type="ARBA" id="ARBA00022679"/>
    </source>
</evidence>
<accession>A0ABT7MFX3</accession>
<dbReference type="Gene3D" id="2.130.10.10">
    <property type="entry name" value="YVTN repeat-like/Quinoprotein amine dehydrogenase"/>
    <property type="match status" value="3"/>
</dbReference>
<dbReference type="PROSITE" id="PS50011">
    <property type="entry name" value="PROTEIN_KINASE_DOM"/>
    <property type="match status" value="1"/>
</dbReference>
<evidence type="ECO:0000256" key="4">
    <source>
        <dbReference type="ARBA" id="ARBA00022741"/>
    </source>
</evidence>
<dbReference type="Proteomes" id="UP001231924">
    <property type="component" value="Unassembled WGS sequence"/>
</dbReference>
<dbReference type="InterPro" id="IPR017441">
    <property type="entry name" value="Protein_kinase_ATP_BS"/>
</dbReference>
<dbReference type="PANTHER" id="PTHR43289:SF6">
    <property type="entry name" value="SERINE_THREONINE-PROTEIN KINASE NEKL-3"/>
    <property type="match status" value="1"/>
</dbReference>
<feature type="region of interest" description="Disordered" evidence="8">
    <location>
        <begin position="271"/>
        <end position="290"/>
    </location>
</feature>
<evidence type="ECO:0000256" key="2">
    <source>
        <dbReference type="ARBA" id="ARBA00022527"/>
    </source>
</evidence>
<feature type="domain" description="Protein kinase" evidence="9">
    <location>
        <begin position="8"/>
        <end position="271"/>
    </location>
</feature>
<name>A0ABT7MFX3_9PSEU</name>
<dbReference type="EC" id="2.7.11.1" evidence="1"/>
<dbReference type="InterPro" id="IPR015943">
    <property type="entry name" value="WD40/YVTN_repeat-like_dom_sf"/>
</dbReference>
<dbReference type="EMBL" id="JASVWF010000004">
    <property type="protein sequence ID" value="MDL5158263.1"/>
    <property type="molecule type" value="Genomic_DNA"/>
</dbReference>
<evidence type="ECO:0000313" key="11">
    <source>
        <dbReference type="Proteomes" id="UP001231924"/>
    </source>
</evidence>
<feature type="binding site" evidence="7">
    <location>
        <position position="37"/>
    </location>
    <ligand>
        <name>ATP</name>
        <dbReference type="ChEBI" id="CHEBI:30616"/>
    </ligand>
</feature>
<dbReference type="CDD" id="cd14014">
    <property type="entry name" value="STKc_PknB_like"/>
    <property type="match status" value="1"/>
</dbReference>
<dbReference type="Gene3D" id="1.10.510.10">
    <property type="entry name" value="Transferase(Phosphotransferase) domain 1"/>
    <property type="match status" value="1"/>
</dbReference>
<dbReference type="PANTHER" id="PTHR43289">
    <property type="entry name" value="MITOGEN-ACTIVATED PROTEIN KINASE KINASE KINASE 20-RELATED"/>
    <property type="match status" value="1"/>
</dbReference>
<proteinExistence type="predicted"/>
<evidence type="ECO:0000256" key="8">
    <source>
        <dbReference type="SAM" id="MobiDB-lite"/>
    </source>
</evidence>
<comment type="caution">
    <text evidence="10">The sequence shown here is derived from an EMBL/GenBank/DDBJ whole genome shotgun (WGS) entry which is preliminary data.</text>
</comment>
<dbReference type="SUPFAM" id="SSF56112">
    <property type="entry name" value="Protein kinase-like (PK-like)"/>
    <property type="match status" value="1"/>
</dbReference>
<dbReference type="GO" id="GO:0016301">
    <property type="term" value="F:kinase activity"/>
    <property type="evidence" value="ECO:0007669"/>
    <property type="project" value="UniProtKB-KW"/>
</dbReference>
<dbReference type="InterPro" id="IPR000719">
    <property type="entry name" value="Prot_kinase_dom"/>
</dbReference>
<dbReference type="Gene3D" id="3.30.200.20">
    <property type="entry name" value="Phosphorylase Kinase, domain 1"/>
    <property type="match status" value="1"/>
</dbReference>
<keyword evidence="5 10" id="KW-0418">Kinase</keyword>
<dbReference type="RefSeq" id="WP_286054785.1">
    <property type="nucleotide sequence ID" value="NZ_JASVWF010000004.1"/>
</dbReference>
<evidence type="ECO:0000256" key="1">
    <source>
        <dbReference type="ARBA" id="ARBA00012513"/>
    </source>
</evidence>
<reference evidence="10 11" key="1">
    <citation type="submission" date="2023-06" db="EMBL/GenBank/DDBJ databases">
        <title>Actinomycetospora Odt1-22.</title>
        <authorList>
            <person name="Supong K."/>
        </authorList>
    </citation>
    <scope>NUCLEOTIDE SEQUENCE [LARGE SCALE GENOMIC DNA]</scope>
    <source>
        <strain evidence="10 11">Odt1-22</strain>
    </source>
</reference>
<keyword evidence="6 7" id="KW-0067">ATP-binding</keyword>
<dbReference type="InterPro" id="IPR011009">
    <property type="entry name" value="Kinase-like_dom_sf"/>
</dbReference>
<gene>
    <name evidence="10" type="ORF">QRT03_20015</name>
</gene>
<dbReference type="InterPro" id="IPR011045">
    <property type="entry name" value="N2O_reductase_N"/>
</dbReference>
<keyword evidence="11" id="KW-1185">Reference proteome</keyword>
<sequence>MGDRLGDYELLELLGRGGMGEVWRVRDTRRGRVVALKRLHAEYSDRPDFEFRFRREARVTAALSCPHVVPIHDFGEIDGRPFLDMLLVTGGTLADALADAPDGIGEDRALTVVEQVAEALDAAHAAGLVHRDVKPANVLLDEASQGIFCYLTDFGIAKVADDTAAGRVTETGQVLGTSSYTAPELYLTGEATAATDVYALGCVLHEMLCGRRAFAATTALSAMHAHVFGPVPAPSSVRPDLARYDPVIARALAKDPAERYASASELARAARDARAATAAPEPPPASPARRRGPLVAAAALVLVVAVVTAVVLVRPTGGTGDGPAAAAGPPVSGVTNLRPLPVSFRNASAVIVAADGGRAYVSDLQRRGVVVVDLATGREADFLPARFGAFAMALSPDGRTLAVANQGFDDGTGYGVTLVDLPTRVSTSLDRSVEPGRVLFTPDSRTVYVGDHGTTQEPGTTVSALDVATGEVVRTIPVDARPDGMVLSPDRTTLYVASSGGIDGPTSGTIAVIPLDGGPVTGIPTPRSPSAMVGLPDGTLRVVVQNDDPARAGVDVIDPRSRTARIRTEASLRAPYELAGTPDGRVLAVAQDRRSPPASSALSLVDAVSGATRSTVPTPPGSGGVAITPDGRRVLLLSDTTLTVGDLTI</sequence>